<dbReference type="RefSeq" id="WP_025022997.1">
    <property type="nucleotide sequence ID" value="NZ_AZGD01000106.1"/>
</dbReference>
<proteinExistence type="predicted"/>
<protein>
    <submittedName>
        <fullName evidence="1">Uncharacterized protein</fullName>
    </submittedName>
</protein>
<organism evidence="1 2">
    <name type="scientific">Ligilactobacillus hayakitensis DSM 18933 = JCM 14209</name>
    <dbReference type="NCBI Taxonomy" id="1423755"/>
    <lineage>
        <taxon>Bacteria</taxon>
        <taxon>Bacillati</taxon>
        <taxon>Bacillota</taxon>
        <taxon>Bacilli</taxon>
        <taxon>Lactobacillales</taxon>
        <taxon>Lactobacillaceae</taxon>
        <taxon>Ligilactobacillus</taxon>
    </lineage>
</organism>
<comment type="caution">
    <text evidence="1">The sequence shown here is derived from an EMBL/GenBank/DDBJ whole genome shotgun (WGS) entry which is preliminary data.</text>
</comment>
<dbReference type="AlphaFoldDB" id="A0A0R1WHL8"/>
<gene>
    <name evidence="1" type="ORF">FC40_GL001178</name>
</gene>
<sequence length="76" mass="8798">MQKVYILYRGNETQVTNQLGVYAKFPQAKMVMQEDIDKLEAEFNISTIIKEDSAIAKDGDTGEILFRWRIVETKLN</sequence>
<evidence type="ECO:0000313" key="2">
    <source>
        <dbReference type="Proteomes" id="UP000051054"/>
    </source>
</evidence>
<dbReference type="PATRIC" id="fig|1423755.3.peg.1243"/>
<dbReference type="STRING" id="1423755.FC40_GL001178"/>
<reference evidence="1 2" key="1">
    <citation type="journal article" date="2015" name="Genome Announc.">
        <title>Expanding the biotechnology potential of lactobacilli through comparative genomics of 213 strains and associated genera.</title>
        <authorList>
            <person name="Sun Z."/>
            <person name="Harris H.M."/>
            <person name="McCann A."/>
            <person name="Guo C."/>
            <person name="Argimon S."/>
            <person name="Zhang W."/>
            <person name="Yang X."/>
            <person name="Jeffery I.B."/>
            <person name="Cooney J.C."/>
            <person name="Kagawa T.F."/>
            <person name="Liu W."/>
            <person name="Song Y."/>
            <person name="Salvetti E."/>
            <person name="Wrobel A."/>
            <person name="Rasinkangas P."/>
            <person name="Parkhill J."/>
            <person name="Rea M.C."/>
            <person name="O'Sullivan O."/>
            <person name="Ritari J."/>
            <person name="Douillard F.P."/>
            <person name="Paul Ross R."/>
            <person name="Yang R."/>
            <person name="Briner A.E."/>
            <person name="Felis G.E."/>
            <person name="de Vos W.M."/>
            <person name="Barrangou R."/>
            <person name="Klaenhammer T.R."/>
            <person name="Caufield P.W."/>
            <person name="Cui Y."/>
            <person name="Zhang H."/>
            <person name="O'Toole P.W."/>
        </authorList>
    </citation>
    <scope>NUCLEOTIDE SEQUENCE [LARGE SCALE GENOMIC DNA]</scope>
    <source>
        <strain evidence="1 2">DSM 18933</strain>
    </source>
</reference>
<evidence type="ECO:0000313" key="1">
    <source>
        <dbReference type="EMBL" id="KRM17406.1"/>
    </source>
</evidence>
<dbReference type="EMBL" id="AZGD01000106">
    <property type="protein sequence ID" value="KRM17406.1"/>
    <property type="molecule type" value="Genomic_DNA"/>
</dbReference>
<name>A0A0R1WHL8_9LACO</name>
<dbReference type="Proteomes" id="UP000051054">
    <property type="component" value="Unassembled WGS sequence"/>
</dbReference>
<keyword evidence="2" id="KW-1185">Reference proteome</keyword>
<accession>A0A0R1WHL8</accession>